<dbReference type="NCBIfam" id="TIGR00254">
    <property type="entry name" value="GGDEF"/>
    <property type="match status" value="1"/>
</dbReference>
<keyword evidence="1" id="KW-0472">Membrane</keyword>
<organism evidence="3 4">
    <name type="scientific">Aminipila butyrica</name>
    <dbReference type="NCBI Taxonomy" id="433296"/>
    <lineage>
        <taxon>Bacteria</taxon>
        <taxon>Bacillati</taxon>
        <taxon>Bacillota</taxon>
        <taxon>Clostridia</taxon>
        <taxon>Peptostreptococcales</taxon>
        <taxon>Anaerovoracaceae</taxon>
        <taxon>Aminipila</taxon>
    </lineage>
</organism>
<dbReference type="InterPro" id="IPR001638">
    <property type="entry name" value="Solute-binding_3/MltF_N"/>
</dbReference>
<dbReference type="InterPro" id="IPR052163">
    <property type="entry name" value="DGC-Regulatory_Protein"/>
</dbReference>
<dbReference type="SMART" id="SM00267">
    <property type="entry name" value="GGDEF"/>
    <property type="match status" value="1"/>
</dbReference>
<dbReference type="Pfam" id="PF00497">
    <property type="entry name" value="SBP_bac_3"/>
    <property type="match status" value="1"/>
</dbReference>
<evidence type="ECO:0000256" key="1">
    <source>
        <dbReference type="SAM" id="Phobius"/>
    </source>
</evidence>
<dbReference type="InterPro" id="IPR043128">
    <property type="entry name" value="Rev_trsase/Diguanyl_cyclase"/>
</dbReference>
<dbReference type="InterPro" id="IPR000160">
    <property type="entry name" value="GGDEF_dom"/>
</dbReference>
<gene>
    <name evidence="3" type="ORF">Ami103574_01440</name>
</gene>
<keyword evidence="1" id="KW-1133">Transmembrane helix</keyword>
<dbReference type="PANTHER" id="PTHR46663">
    <property type="entry name" value="DIGUANYLATE CYCLASE DGCT-RELATED"/>
    <property type="match status" value="1"/>
</dbReference>
<dbReference type="CDD" id="cd01949">
    <property type="entry name" value="GGDEF"/>
    <property type="match status" value="1"/>
</dbReference>
<dbReference type="SUPFAM" id="SSF53850">
    <property type="entry name" value="Periplasmic binding protein-like II"/>
    <property type="match status" value="2"/>
</dbReference>
<sequence length="868" mass="99144">MLRLKGNQVMPYQKLQVHIIALMMTLILAMSGSFFAYQVYAEDEESQKVRVGYYQLDGFNDISQDGYYSGYGYEYLMEIAKYTGWEYELVGQVQDLESGITRRMTYEEALNQLEEGKLDLVCHVEKTAVNQGRFLFPDFPLGEDYGLLTVAAEGDISSLEELQQSKGLRVGMLTGTSRDGQLQEYGRKLEFSFEPVFFSTVEALKEALLEDRSIDAIYATNMRQINGERALLRLNAQDFFAVTNKGAKQLCGELSAALDQIAVQNPQFSADLYKKYYTRLQREKVNWTQEEQEYLAAHPVIRVGVDKAFIPIEYYDEKKGQIAGISGDILQQVADMMGVQIEGVPYSSFRDLLKEDGSYKIDLLPAFGADYKWAAEHRVRLTSAYLNLPVSVISQYYVKNYEDPKLKVAVVRDKFLTAQIQDTMSYEQLIYCNSLKECVEAVNDGKAELTYIPTYSANYFASQAAYTRIRTYAVPDFNYQVCFAIPMESDVVFYKILNKAINSISPKEIDNIVFSNIIFDGYQESFFDYVYKYPILTALVICFLWMGISLVLYFSKRLEKDVKQELELCDERMYLALEQTNMVVWDYDLASNSVIRTRGSKSWLGADDRIDNAPETFIQSGYVHPNSVGDFETMFQQIQKGDKFATGLFQFKKAEEDGQWTNDHIWVEIKMTNIFDGHGKAVRAVGLAEDVTEKLQEAISLREKASRDPLTHLLNRTSFQVCVQEFLKKDYREDLVSALIILDTDDFKQVNDTHGHVYGDEVLMEIATRLTGLFRTEDCVGRLGGDEFIIFMKNATSYEGVLKKAEQICTSLVFEKDGLVTTCSVGAAIAPSREVDYAVLYKYADEALYEAKKDGKRRYVVYNKNQIH</sequence>
<dbReference type="Gene3D" id="3.30.70.270">
    <property type="match status" value="1"/>
</dbReference>
<evidence type="ECO:0000259" key="2">
    <source>
        <dbReference type="PROSITE" id="PS50887"/>
    </source>
</evidence>
<name>A0A858BRV6_9FIRM</name>
<feature type="domain" description="GGDEF" evidence="2">
    <location>
        <begin position="735"/>
        <end position="864"/>
    </location>
</feature>
<feature type="transmembrane region" description="Helical" evidence="1">
    <location>
        <begin position="20"/>
        <end position="40"/>
    </location>
</feature>
<keyword evidence="4" id="KW-1185">Reference proteome</keyword>
<feature type="transmembrane region" description="Helical" evidence="1">
    <location>
        <begin position="533"/>
        <end position="554"/>
    </location>
</feature>
<accession>A0A858BRV6</accession>
<dbReference type="SMART" id="SM00062">
    <property type="entry name" value="PBPb"/>
    <property type="match status" value="2"/>
</dbReference>
<dbReference type="PANTHER" id="PTHR46663:SF2">
    <property type="entry name" value="GGDEF DOMAIN-CONTAINING PROTEIN"/>
    <property type="match status" value="1"/>
</dbReference>
<dbReference type="RefSeq" id="WP_163064972.1">
    <property type="nucleotide sequence ID" value="NZ_CP048649.1"/>
</dbReference>
<proteinExistence type="predicted"/>
<reference evidence="3 4" key="1">
    <citation type="submission" date="2020-02" db="EMBL/GenBank/DDBJ databases">
        <authorList>
            <person name="Kim Y.B."/>
            <person name="Roh S.W."/>
        </authorList>
    </citation>
    <scope>NUCLEOTIDE SEQUENCE [LARGE SCALE GENOMIC DNA]</scope>
    <source>
        <strain evidence="3 4">DSM 103574</strain>
    </source>
</reference>
<protein>
    <submittedName>
        <fullName evidence="3">Diguanylate cyclase</fullName>
    </submittedName>
</protein>
<dbReference type="Gene3D" id="3.40.190.10">
    <property type="entry name" value="Periplasmic binding protein-like II"/>
    <property type="match status" value="3"/>
</dbReference>
<dbReference type="AlphaFoldDB" id="A0A858BRV6"/>
<dbReference type="InterPro" id="IPR035965">
    <property type="entry name" value="PAS-like_dom_sf"/>
</dbReference>
<dbReference type="PROSITE" id="PS50887">
    <property type="entry name" value="GGDEF"/>
    <property type="match status" value="1"/>
</dbReference>
<dbReference type="InterPro" id="IPR029787">
    <property type="entry name" value="Nucleotide_cyclase"/>
</dbReference>
<evidence type="ECO:0000313" key="3">
    <source>
        <dbReference type="EMBL" id="QIB68052.1"/>
    </source>
</evidence>
<dbReference type="Pfam" id="PF00990">
    <property type="entry name" value="GGDEF"/>
    <property type="match status" value="1"/>
</dbReference>
<dbReference type="EMBL" id="CP048649">
    <property type="protein sequence ID" value="QIB68052.1"/>
    <property type="molecule type" value="Genomic_DNA"/>
</dbReference>
<keyword evidence="1" id="KW-0812">Transmembrane</keyword>
<dbReference type="SUPFAM" id="SSF55785">
    <property type="entry name" value="PYP-like sensor domain (PAS domain)"/>
    <property type="match status" value="1"/>
</dbReference>
<dbReference type="CDD" id="cd01007">
    <property type="entry name" value="PBP2_BvgS_HisK_like"/>
    <property type="match status" value="1"/>
</dbReference>
<dbReference type="Proteomes" id="UP000466848">
    <property type="component" value="Chromosome"/>
</dbReference>
<dbReference type="SUPFAM" id="SSF55073">
    <property type="entry name" value="Nucleotide cyclase"/>
    <property type="match status" value="1"/>
</dbReference>
<dbReference type="Gene3D" id="3.30.450.20">
    <property type="entry name" value="PAS domain"/>
    <property type="match status" value="1"/>
</dbReference>
<evidence type="ECO:0000313" key="4">
    <source>
        <dbReference type="Proteomes" id="UP000466848"/>
    </source>
</evidence>
<dbReference type="KEGG" id="abut:Ami103574_01440"/>